<dbReference type="CDD" id="cd05466">
    <property type="entry name" value="PBP2_LTTR_substrate"/>
    <property type="match status" value="1"/>
</dbReference>
<dbReference type="RefSeq" id="WP_102332929.1">
    <property type="nucleotide sequence ID" value="NZ_CP170590.1"/>
</dbReference>
<dbReference type="SUPFAM" id="SSF53850">
    <property type="entry name" value="Periplasmic binding protein-like II"/>
    <property type="match status" value="1"/>
</dbReference>
<organism evidence="6">
    <name type="scientific">Vibrio cyclitrophicus</name>
    <dbReference type="NCBI Taxonomy" id="47951"/>
    <lineage>
        <taxon>Bacteria</taxon>
        <taxon>Pseudomonadati</taxon>
        <taxon>Pseudomonadota</taxon>
        <taxon>Gammaproteobacteria</taxon>
        <taxon>Vibrionales</taxon>
        <taxon>Vibrionaceae</taxon>
        <taxon>Vibrio</taxon>
    </lineage>
</organism>
<sequence length="304" mass="34794">MNFSIEQLLAFVTVYDQLSFSKAAVKLNKHRTTIGQVITNLEDQLAVNLFERVGRSVEPTEDGHLLYHYAKQTIEQARTFDKFALSLSYGGLENITIAYSSVIPQRVLVDIRKQLKRDFPMMRVNFLVRNKKVIKQGIQDGEYHFGLVNVHDSRAMHSLDATFLGHIEFYPFVQKGGEFTNLDKEDVLVALRNSKQFVLRSLIEEGMSEKIVVSSDHEEIDQLALVIKMVEEGLGWALLPKSFFSDPEFSQHEIEPIQTAQMVEGFKFGFALWCPHSKQVSDIKGSLTSVISEYRERLISNYRP</sequence>
<dbReference type="PANTHER" id="PTHR30126">
    <property type="entry name" value="HTH-TYPE TRANSCRIPTIONAL REGULATOR"/>
    <property type="match status" value="1"/>
</dbReference>
<name>A0A7Z1MI78_9VIBR</name>
<evidence type="ECO:0000256" key="1">
    <source>
        <dbReference type="ARBA" id="ARBA00009437"/>
    </source>
</evidence>
<dbReference type="Gene3D" id="1.10.10.10">
    <property type="entry name" value="Winged helix-like DNA-binding domain superfamily/Winged helix DNA-binding domain"/>
    <property type="match status" value="1"/>
</dbReference>
<protein>
    <submittedName>
        <fullName evidence="6">LysR family transcriptional regulator</fullName>
    </submittedName>
</protein>
<evidence type="ECO:0000256" key="2">
    <source>
        <dbReference type="ARBA" id="ARBA00023015"/>
    </source>
</evidence>
<dbReference type="GO" id="GO:0003700">
    <property type="term" value="F:DNA-binding transcription factor activity"/>
    <property type="evidence" value="ECO:0007669"/>
    <property type="project" value="InterPro"/>
</dbReference>
<evidence type="ECO:0000259" key="5">
    <source>
        <dbReference type="PROSITE" id="PS50931"/>
    </source>
</evidence>
<reference evidence="6" key="1">
    <citation type="submission" date="2016-07" db="EMBL/GenBank/DDBJ databases">
        <authorList>
            <person name="Kauffman K."/>
            <person name="Arevalo P."/>
            <person name="Polz M.F."/>
        </authorList>
    </citation>
    <scope>NUCLEOTIDE SEQUENCE</scope>
    <source>
        <strain evidence="6">10N.222.46.E12</strain>
    </source>
</reference>
<dbReference type="Gene3D" id="3.40.190.290">
    <property type="match status" value="1"/>
</dbReference>
<dbReference type="InterPro" id="IPR000847">
    <property type="entry name" value="LysR_HTH_N"/>
</dbReference>
<dbReference type="InterPro" id="IPR005119">
    <property type="entry name" value="LysR_subst-bd"/>
</dbReference>
<comment type="caution">
    <text evidence="6">The sequence shown here is derived from an EMBL/GenBank/DDBJ whole genome shotgun (WGS) entry which is preliminary data.</text>
</comment>
<proteinExistence type="inferred from homology"/>
<dbReference type="Pfam" id="PF00126">
    <property type="entry name" value="HTH_1"/>
    <property type="match status" value="1"/>
</dbReference>
<keyword evidence="3" id="KW-0238">DNA-binding</keyword>
<dbReference type="Pfam" id="PF03466">
    <property type="entry name" value="LysR_substrate"/>
    <property type="match status" value="1"/>
</dbReference>
<evidence type="ECO:0000256" key="4">
    <source>
        <dbReference type="ARBA" id="ARBA00023163"/>
    </source>
</evidence>
<accession>A0A7Z1MI78</accession>
<comment type="similarity">
    <text evidence="1">Belongs to the LysR transcriptional regulatory family.</text>
</comment>
<dbReference type="InterPro" id="IPR036388">
    <property type="entry name" value="WH-like_DNA-bd_sf"/>
</dbReference>
<gene>
    <name evidence="6" type="ORF">BCS90_17710</name>
</gene>
<evidence type="ECO:0000313" key="6">
    <source>
        <dbReference type="EMBL" id="PMP28837.1"/>
    </source>
</evidence>
<reference evidence="6" key="2">
    <citation type="journal article" date="2018" name="Nature">
        <title>A major lineage of non-tailed dsDNA viruses as unrecognized killers of marine bacteria.</title>
        <authorList>
            <person name="Kauffman K.M."/>
            <person name="Hussain F.A."/>
            <person name="Yang J."/>
            <person name="Arevalo P."/>
            <person name="Brown J.M."/>
            <person name="Chang W.K."/>
            <person name="VanInsberghe D."/>
            <person name="Elsherbini J."/>
            <person name="Sharma R.S."/>
            <person name="Cutler M.B."/>
            <person name="Kelly L."/>
            <person name="Polz M.F."/>
        </authorList>
    </citation>
    <scope>NUCLEOTIDE SEQUENCE</scope>
    <source>
        <strain evidence="6">10N.222.46.E12</strain>
    </source>
</reference>
<dbReference type="GO" id="GO:0000976">
    <property type="term" value="F:transcription cis-regulatory region binding"/>
    <property type="evidence" value="ECO:0007669"/>
    <property type="project" value="TreeGrafter"/>
</dbReference>
<evidence type="ECO:0000256" key="3">
    <source>
        <dbReference type="ARBA" id="ARBA00023125"/>
    </source>
</evidence>
<dbReference type="PROSITE" id="PS50931">
    <property type="entry name" value="HTH_LYSR"/>
    <property type="match status" value="1"/>
</dbReference>
<keyword evidence="4" id="KW-0804">Transcription</keyword>
<feature type="domain" description="HTH lysR-type" evidence="5">
    <location>
        <begin position="1"/>
        <end position="60"/>
    </location>
</feature>
<keyword evidence="2" id="KW-0805">Transcription regulation</keyword>
<dbReference type="EMBL" id="MDBS01000029">
    <property type="protein sequence ID" value="PMP28837.1"/>
    <property type="molecule type" value="Genomic_DNA"/>
</dbReference>
<dbReference type="SUPFAM" id="SSF46785">
    <property type="entry name" value="Winged helix' DNA-binding domain"/>
    <property type="match status" value="1"/>
</dbReference>
<dbReference type="PANTHER" id="PTHR30126:SF91">
    <property type="entry name" value="LYSR FAMILY TRANSCRIPTIONAL REGULATOR"/>
    <property type="match status" value="1"/>
</dbReference>
<dbReference type="InterPro" id="IPR036390">
    <property type="entry name" value="WH_DNA-bd_sf"/>
</dbReference>
<dbReference type="AlphaFoldDB" id="A0A7Z1MI78"/>